<proteinExistence type="predicted"/>
<dbReference type="RefSeq" id="WP_122626183.1">
    <property type="nucleotide sequence ID" value="NZ_UPPP01000053.1"/>
</dbReference>
<name>A0A498R326_9FIRM</name>
<evidence type="ECO:0000313" key="4">
    <source>
        <dbReference type="Proteomes" id="UP000277811"/>
    </source>
</evidence>
<accession>A0A498R326</accession>
<evidence type="ECO:0000256" key="1">
    <source>
        <dbReference type="ARBA" id="ARBA00022603"/>
    </source>
</evidence>
<dbReference type="PANTHER" id="PTHR40048:SF1">
    <property type="entry name" value="RHAMNOSYL O-METHYLTRANSFERASE"/>
    <property type="match status" value="1"/>
</dbReference>
<dbReference type="Pfam" id="PF04989">
    <property type="entry name" value="RMNT_CmcI"/>
    <property type="match status" value="1"/>
</dbReference>
<dbReference type="InterPro" id="IPR007072">
    <property type="entry name" value="RNMT_CmcI"/>
</dbReference>
<evidence type="ECO:0000256" key="2">
    <source>
        <dbReference type="ARBA" id="ARBA00022679"/>
    </source>
</evidence>
<organism evidence="3 4">
    <name type="scientific">Lucifera butyrica</name>
    <dbReference type="NCBI Taxonomy" id="1351585"/>
    <lineage>
        <taxon>Bacteria</taxon>
        <taxon>Bacillati</taxon>
        <taxon>Bacillota</taxon>
        <taxon>Negativicutes</taxon>
        <taxon>Veillonellales</taxon>
        <taxon>Veillonellaceae</taxon>
        <taxon>Lucifera</taxon>
    </lineage>
</organism>
<dbReference type="GO" id="GO:0005886">
    <property type="term" value="C:plasma membrane"/>
    <property type="evidence" value="ECO:0007669"/>
    <property type="project" value="TreeGrafter"/>
</dbReference>
<keyword evidence="2 3" id="KW-0808">Transferase</keyword>
<dbReference type="GO" id="GO:0071770">
    <property type="term" value="P:DIM/DIP cell wall layer assembly"/>
    <property type="evidence" value="ECO:0007669"/>
    <property type="project" value="TreeGrafter"/>
</dbReference>
<sequence length="255" mass="29125">MKLIIDTDLQTVCCQNDNREYSVPLYSREAFELLSRWWVKIGWNEKYEYTFSWLGRPIIQLPEDMVRIQEVLYRIKPDVIIETGVAHGGSLIYYAGLCKVMGNGRVVGIDIDIRPHNRRAIEEHELASYITLIEGDSTASAVLTLVKSNVQAGETVAVILDSCHTQKHVAAELEAYAPLVSPGSYIIVTDGIMQELFDTPRGNPEWQWDNPGSAVEEFLQIHPEFICERPAWVFNESQLAEEVTNWPKAWLKRLF</sequence>
<dbReference type="GO" id="GO:0032259">
    <property type="term" value="P:methylation"/>
    <property type="evidence" value="ECO:0007669"/>
    <property type="project" value="UniProtKB-KW"/>
</dbReference>
<gene>
    <name evidence="3" type="ORF">LUCI_0387</name>
</gene>
<dbReference type="InterPro" id="IPR029063">
    <property type="entry name" value="SAM-dependent_MTases_sf"/>
</dbReference>
<dbReference type="AlphaFoldDB" id="A0A498R326"/>
<dbReference type="Gene3D" id="3.40.50.150">
    <property type="entry name" value="Vaccinia Virus protein VP39"/>
    <property type="match status" value="1"/>
</dbReference>
<dbReference type="PANTHER" id="PTHR40048">
    <property type="entry name" value="RHAMNOSYL O-METHYLTRANSFERASE"/>
    <property type="match status" value="1"/>
</dbReference>
<dbReference type="GO" id="GO:0008168">
    <property type="term" value="F:methyltransferase activity"/>
    <property type="evidence" value="ECO:0007669"/>
    <property type="project" value="UniProtKB-KW"/>
</dbReference>
<dbReference type="Proteomes" id="UP000277811">
    <property type="component" value="Unassembled WGS sequence"/>
</dbReference>
<dbReference type="EMBL" id="UPPP01000053">
    <property type="protein sequence ID" value="VBB05180.1"/>
    <property type="molecule type" value="Genomic_DNA"/>
</dbReference>
<dbReference type="SUPFAM" id="SSF53335">
    <property type="entry name" value="S-adenosyl-L-methionine-dependent methyltransferases"/>
    <property type="match status" value="1"/>
</dbReference>
<reference evidence="3 4" key="1">
    <citation type="submission" date="2018-06" db="EMBL/GenBank/DDBJ databases">
        <authorList>
            <person name="Strepis N."/>
        </authorList>
    </citation>
    <scope>NUCLEOTIDE SEQUENCE [LARGE SCALE GENOMIC DNA]</scope>
    <source>
        <strain evidence="3">LUCI</strain>
    </source>
</reference>
<keyword evidence="4" id="KW-1185">Reference proteome</keyword>
<evidence type="ECO:0000313" key="3">
    <source>
        <dbReference type="EMBL" id="VBB05180.1"/>
    </source>
</evidence>
<dbReference type="OrthoDB" id="189417at2"/>
<dbReference type="GO" id="GO:0008610">
    <property type="term" value="P:lipid biosynthetic process"/>
    <property type="evidence" value="ECO:0007669"/>
    <property type="project" value="InterPro"/>
</dbReference>
<keyword evidence="1 3" id="KW-0489">Methyltransferase</keyword>
<protein>
    <submittedName>
        <fullName evidence="3">S-adenosyl-l-methionine-dependent methyltransferase</fullName>
    </submittedName>
</protein>